<evidence type="ECO:0000256" key="4">
    <source>
        <dbReference type="PROSITE-ProRule" id="PRU00335"/>
    </source>
</evidence>
<proteinExistence type="predicted"/>
<protein>
    <submittedName>
        <fullName evidence="6">Transcriptional regulator</fullName>
    </submittedName>
</protein>
<name>H5XKF2_9PSEU</name>
<dbReference type="InterPro" id="IPR025996">
    <property type="entry name" value="MT1864/Rv1816-like_C"/>
</dbReference>
<dbReference type="GO" id="GO:0000976">
    <property type="term" value="F:transcription cis-regulatory region binding"/>
    <property type="evidence" value="ECO:0007669"/>
    <property type="project" value="TreeGrafter"/>
</dbReference>
<organism evidence="6 7">
    <name type="scientific">Saccharomonospora cyanea NA-134</name>
    <dbReference type="NCBI Taxonomy" id="882082"/>
    <lineage>
        <taxon>Bacteria</taxon>
        <taxon>Bacillati</taxon>
        <taxon>Actinomycetota</taxon>
        <taxon>Actinomycetes</taxon>
        <taxon>Pseudonocardiales</taxon>
        <taxon>Pseudonocardiaceae</taxon>
        <taxon>Saccharomonospora</taxon>
    </lineage>
</organism>
<keyword evidence="2 4" id="KW-0238">DNA-binding</keyword>
<sequence>MRKIGGSGYHHGNLRRALLDAALEAITEQGPAGWSLRELARRANVSHAAPAHHFGDKTGVFTALAAEGYELFADALERESHDFQRVGVAYVRFALERPAYFTVMFRPDLYRVGDPSVAVARDRARAVLVNGARTLTPGAVADRAAILAAWSCAHGFAHLWSSGALPESMGGDPEETARAVFRVLSGASNADGPPA</sequence>
<feature type="domain" description="HTH tetR-type" evidence="5">
    <location>
        <begin position="12"/>
        <end position="72"/>
    </location>
</feature>
<dbReference type="InterPro" id="IPR050109">
    <property type="entry name" value="HTH-type_TetR-like_transc_reg"/>
</dbReference>
<dbReference type="RefSeq" id="WP_005453912.1">
    <property type="nucleotide sequence ID" value="NZ_CM001440.1"/>
</dbReference>
<evidence type="ECO:0000259" key="5">
    <source>
        <dbReference type="PROSITE" id="PS50977"/>
    </source>
</evidence>
<gene>
    <name evidence="6" type="ORF">SaccyDRAFT_0866</name>
</gene>
<keyword evidence="7" id="KW-1185">Reference proteome</keyword>
<dbReference type="Gene3D" id="1.10.357.10">
    <property type="entry name" value="Tetracycline Repressor, domain 2"/>
    <property type="match status" value="1"/>
</dbReference>
<dbReference type="Pfam" id="PF00440">
    <property type="entry name" value="TetR_N"/>
    <property type="match status" value="1"/>
</dbReference>
<dbReference type="InterPro" id="IPR036271">
    <property type="entry name" value="Tet_transcr_reg_TetR-rel_C_sf"/>
</dbReference>
<evidence type="ECO:0000313" key="7">
    <source>
        <dbReference type="Proteomes" id="UP000002791"/>
    </source>
</evidence>
<dbReference type="InterPro" id="IPR009057">
    <property type="entry name" value="Homeodomain-like_sf"/>
</dbReference>
<reference evidence="6 7" key="1">
    <citation type="submission" date="2011-11" db="EMBL/GenBank/DDBJ databases">
        <title>The Noncontiguous Finished sequence of Saccharomonospora cyanea NA-134.</title>
        <authorList>
            <consortium name="US DOE Joint Genome Institute"/>
            <person name="Lucas S."/>
            <person name="Han J."/>
            <person name="Lapidus A."/>
            <person name="Cheng J.-F."/>
            <person name="Goodwin L."/>
            <person name="Pitluck S."/>
            <person name="Peters L."/>
            <person name="Ovchinnikova G."/>
            <person name="Lu M."/>
            <person name="Detter J.C."/>
            <person name="Han C."/>
            <person name="Tapia R."/>
            <person name="Land M."/>
            <person name="Hauser L."/>
            <person name="Kyrpides N."/>
            <person name="Ivanova N."/>
            <person name="Pagani I."/>
            <person name="Brambilla E.-M."/>
            <person name="Klenk H.-P."/>
            <person name="Woyke T."/>
        </authorList>
    </citation>
    <scope>NUCLEOTIDE SEQUENCE [LARGE SCALE GENOMIC DNA]</scope>
    <source>
        <strain evidence="6 7">NA-134</strain>
    </source>
</reference>
<dbReference type="Pfam" id="PF13305">
    <property type="entry name" value="TetR_C_33"/>
    <property type="match status" value="1"/>
</dbReference>
<keyword evidence="3" id="KW-0804">Transcription</keyword>
<dbReference type="OrthoDB" id="3173376at2"/>
<accession>H5XKF2</accession>
<dbReference type="GO" id="GO:0003700">
    <property type="term" value="F:DNA-binding transcription factor activity"/>
    <property type="evidence" value="ECO:0007669"/>
    <property type="project" value="TreeGrafter"/>
</dbReference>
<dbReference type="STRING" id="882082.SaccyDRAFT_0866"/>
<dbReference type="InterPro" id="IPR001647">
    <property type="entry name" value="HTH_TetR"/>
</dbReference>
<evidence type="ECO:0000256" key="1">
    <source>
        <dbReference type="ARBA" id="ARBA00023015"/>
    </source>
</evidence>
<dbReference type="Proteomes" id="UP000002791">
    <property type="component" value="Chromosome"/>
</dbReference>
<dbReference type="EMBL" id="CM001440">
    <property type="protein sequence ID" value="EHR59785.1"/>
    <property type="molecule type" value="Genomic_DNA"/>
</dbReference>
<dbReference type="eggNOG" id="COG1309">
    <property type="taxonomic scope" value="Bacteria"/>
</dbReference>
<dbReference type="SUPFAM" id="SSF46689">
    <property type="entry name" value="Homeodomain-like"/>
    <property type="match status" value="1"/>
</dbReference>
<dbReference type="HOGENOM" id="CLU_069356_40_0_11"/>
<dbReference type="PANTHER" id="PTHR30055">
    <property type="entry name" value="HTH-TYPE TRANSCRIPTIONAL REGULATOR RUTR"/>
    <property type="match status" value="1"/>
</dbReference>
<dbReference type="SUPFAM" id="SSF48498">
    <property type="entry name" value="Tetracyclin repressor-like, C-terminal domain"/>
    <property type="match status" value="1"/>
</dbReference>
<evidence type="ECO:0000256" key="3">
    <source>
        <dbReference type="ARBA" id="ARBA00023163"/>
    </source>
</evidence>
<feature type="DNA-binding region" description="H-T-H motif" evidence="4">
    <location>
        <begin position="35"/>
        <end position="54"/>
    </location>
</feature>
<dbReference type="PROSITE" id="PS50977">
    <property type="entry name" value="HTH_TETR_2"/>
    <property type="match status" value="1"/>
</dbReference>
<dbReference type="PANTHER" id="PTHR30055:SF220">
    <property type="entry name" value="TETR-FAMILY REGULATORY PROTEIN"/>
    <property type="match status" value="1"/>
</dbReference>
<dbReference type="AlphaFoldDB" id="H5XKF2"/>
<keyword evidence="1" id="KW-0805">Transcription regulation</keyword>
<evidence type="ECO:0000313" key="6">
    <source>
        <dbReference type="EMBL" id="EHR59785.1"/>
    </source>
</evidence>
<evidence type="ECO:0000256" key="2">
    <source>
        <dbReference type="ARBA" id="ARBA00023125"/>
    </source>
</evidence>